<dbReference type="PANTHER" id="PTHR10057:SF0">
    <property type="entry name" value="TRANSLOCATOR PROTEIN"/>
    <property type="match status" value="1"/>
</dbReference>
<protein>
    <submittedName>
        <fullName evidence="7">Tryptophan-rich sensory protein</fullName>
    </submittedName>
</protein>
<dbReference type="PIRSF" id="PIRSF005859">
    <property type="entry name" value="PBR"/>
    <property type="match status" value="1"/>
</dbReference>
<proteinExistence type="inferred from homology"/>
<evidence type="ECO:0000256" key="5">
    <source>
        <dbReference type="ARBA" id="ARBA00023136"/>
    </source>
</evidence>
<evidence type="ECO:0000256" key="4">
    <source>
        <dbReference type="ARBA" id="ARBA00022989"/>
    </source>
</evidence>
<dbReference type="Pfam" id="PF03073">
    <property type="entry name" value="TspO_MBR"/>
    <property type="match status" value="1"/>
</dbReference>
<evidence type="ECO:0000256" key="3">
    <source>
        <dbReference type="ARBA" id="ARBA00022692"/>
    </source>
</evidence>
<feature type="transmembrane region" description="Helical" evidence="6">
    <location>
        <begin position="152"/>
        <end position="171"/>
    </location>
</feature>
<keyword evidence="8" id="KW-1185">Reference proteome</keyword>
<dbReference type="Proteomes" id="UP000289260">
    <property type="component" value="Chromosome"/>
</dbReference>
<dbReference type="EMBL" id="CP035806">
    <property type="protein sequence ID" value="QBE48236.1"/>
    <property type="molecule type" value="Genomic_DNA"/>
</dbReference>
<dbReference type="CDD" id="cd15904">
    <property type="entry name" value="TSPO_MBR"/>
    <property type="match status" value="1"/>
</dbReference>
<dbReference type="InterPro" id="IPR004307">
    <property type="entry name" value="TspO_MBR"/>
</dbReference>
<evidence type="ECO:0000256" key="1">
    <source>
        <dbReference type="ARBA" id="ARBA00004141"/>
    </source>
</evidence>
<accession>A0A4P6KD03</accession>
<evidence type="ECO:0000256" key="2">
    <source>
        <dbReference type="ARBA" id="ARBA00007524"/>
    </source>
</evidence>
<dbReference type="KEGG" id="ltr:EVS81_04805"/>
<gene>
    <name evidence="7" type="ORF">EVS81_04805</name>
</gene>
<keyword evidence="3 6" id="KW-0812">Transmembrane</keyword>
<keyword evidence="5 6" id="KW-0472">Membrane</keyword>
<dbReference type="FunFam" id="1.20.1260.100:FF:000001">
    <property type="entry name" value="translocator protein 2"/>
    <property type="match status" value="1"/>
</dbReference>
<dbReference type="OrthoDB" id="9795496at2"/>
<feature type="transmembrane region" description="Helical" evidence="6">
    <location>
        <begin position="12"/>
        <end position="34"/>
    </location>
</feature>
<dbReference type="GO" id="GO:0016020">
    <property type="term" value="C:membrane"/>
    <property type="evidence" value="ECO:0007669"/>
    <property type="project" value="UniProtKB-SubCell"/>
</dbReference>
<dbReference type="RefSeq" id="WP_130109374.1">
    <property type="nucleotide sequence ID" value="NZ_CP035806.1"/>
</dbReference>
<evidence type="ECO:0000313" key="8">
    <source>
        <dbReference type="Proteomes" id="UP000289260"/>
    </source>
</evidence>
<sequence>MDTRPSIARQILALIAFVAIVAIVAALGSLASASNVDGWYAGVEKAPWDPPNSVFGPVWSALYLVIALAGWLVWRAGYRAGRPNAARGALALFVAQLVLNGLWAPAFFTAYPILGPPAWWIALAVIIALIAAVGAFALAARARSRAAAWLMLPYLAWLLFATTLNIGIIALN</sequence>
<evidence type="ECO:0000313" key="7">
    <source>
        <dbReference type="EMBL" id="QBE48236.1"/>
    </source>
</evidence>
<comment type="subcellular location">
    <subcellularLocation>
        <location evidence="1">Membrane</location>
        <topology evidence="1">Multi-pass membrane protein</topology>
    </subcellularLocation>
</comment>
<feature type="transmembrane region" description="Helical" evidence="6">
    <location>
        <begin position="86"/>
        <end position="106"/>
    </location>
</feature>
<evidence type="ECO:0000256" key="6">
    <source>
        <dbReference type="SAM" id="Phobius"/>
    </source>
</evidence>
<feature type="transmembrane region" description="Helical" evidence="6">
    <location>
        <begin position="54"/>
        <end position="74"/>
    </location>
</feature>
<organism evidence="7 8">
    <name type="scientific">Leucobacter triazinivorans</name>
    <dbReference type="NCBI Taxonomy" id="1784719"/>
    <lineage>
        <taxon>Bacteria</taxon>
        <taxon>Bacillati</taxon>
        <taxon>Actinomycetota</taxon>
        <taxon>Actinomycetes</taxon>
        <taxon>Micrococcales</taxon>
        <taxon>Microbacteriaceae</taxon>
        <taxon>Leucobacter</taxon>
    </lineage>
</organism>
<dbReference type="Gene3D" id="1.20.1260.100">
    <property type="entry name" value="TspO/MBR protein"/>
    <property type="match status" value="1"/>
</dbReference>
<dbReference type="AlphaFoldDB" id="A0A4P6KD03"/>
<dbReference type="PANTHER" id="PTHR10057">
    <property type="entry name" value="PERIPHERAL-TYPE BENZODIAZEPINE RECEPTOR"/>
    <property type="match status" value="1"/>
</dbReference>
<keyword evidence="4 6" id="KW-1133">Transmembrane helix</keyword>
<name>A0A4P6KD03_9MICO</name>
<comment type="similarity">
    <text evidence="2">Belongs to the TspO/BZRP family.</text>
</comment>
<dbReference type="GO" id="GO:0033013">
    <property type="term" value="P:tetrapyrrole metabolic process"/>
    <property type="evidence" value="ECO:0007669"/>
    <property type="project" value="UniProtKB-ARBA"/>
</dbReference>
<reference evidence="7 8" key="1">
    <citation type="submission" date="2019-02" db="EMBL/GenBank/DDBJ databases">
        <authorList>
            <person name="Sun L."/>
            <person name="Pan D."/>
            <person name="Wu X."/>
        </authorList>
    </citation>
    <scope>NUCLEOTIDE SEQUENCE [LARGE SCALE GENOMIC DNA]</scope>
    <source>
        <strain evidence="7 8">JW-1</strain>
    </source>
</reference>
<dbReference type="InterPro" id="IPR038330">
    <property type="entry name" value="TspO/MBR-related_sf"/>
</dbReference>
<feature type="transmembrane region" description="Helical" evidence="6">
    <location>
        <begin position="118"/>
        <end position="140"/>
    </location>
</feature>